<dbReference type="AlphaFoldDB" id="A0A538TCF6"/>
<dbReference type="Gene3D" id="2.60.120.10">
    <property type="entry name" value="Jelly Rolls"/>
    <property type="match status" value="1"/>
</dbReference>
<dbReference type="InterPro" id="IPR011051">
    <property type="entry name" value="RmlC_Cupin_sf"/>
</dbReference>
<proteinExistence type="predicted"/>
<name>A0A538TCF6_UNCEI</name>
<organism evidence="2 3">
    <name type="scientific">Eiseniibacteriota bacterium</name>
    <dbReference type="NCBI Taxonomy" id="2212470"/>
    <lineage>
        <taxon>Bacteria</taxon>
        <taxon>Candidatus Eiseniibacteriota</taxon>
    </lineage>
</organism>
<evidence type="ECO:0000256" key="1">
    <source>
        <dbReference type="SAM" id="MobiDB-lite"/>
    </source>
</evidence>
<accession>A0A538TCF6</accession>
<evidence type="ECO:0000313" key="3">
    <source>
        <dbReference type="Proteomes" id="UP000316609"/>
    </source>
</evidence>
<protein>
    <submittedName>
        <fullName evidence="2">Cupin domain-containing protein</fullName>
    </submittedName>
</protein>
<feature type="region of interest" description="Disordered" evidence="1">
    <location>
        <begin position="1"/>
        <end position="24"/>
    </location>
</feature>
<comment type="caution">
    <text evidence="2">The sequence shown here is derived from an EMBL/GenBank/DDBJ whole genome shotgun (WGS) entry which is preliminary data.</text>
</comment>
<evidence type="ECO:0000313" key="2">
    <source>
        <dbReference type="EMBL" id="TMQ61321.1"/>
    </source>
</evidence>
<dbReference type="EMBL" id="VBOY01000180">
    <property type="protein sequence ID" value="TMQ61321.1"/>
    <property type="molecule type" value="Genomic_DNA"/>
</dbReference>
<feature type="compositionally biased region" description="Basic and acidic residues" evidence="1">
    <location>
        <begin position="10"/>
        <end position="24"/>
    </location>
</feature>
<dbReference type="SUPFAM" id="SSF51182">
    <property type="entry name" value="RmlC-like cupins"/>
    <property type="match status" value="1"/>
</dbReference>
<dbReference type="Proteomes" id="UP000316609">
    <property type="component" value="Unassembled WGS sequence"/>
</dbReference>
<dbReference type="InterPro" id="IPR014710">
    <property type="entry name" value="RmlC-like_jellyroll"/>
</dbReference>
<dbReference type="CDD" id="cd06990">
    <property type="entry name" value="cupin_DUF861"/>
    <property type="match status" value="1"/>
</dbReference>
<gene>
    <name evidence="2" type="ORF">E6K78_12900</name>
</gene>
<sequence>MSNPVTVTKFEAKSHGSPDEVRTPSKTRVEVVQLEGFTIGRFTFEPGWRWSECIKPVVKTDQCQNSHVGYAVSGRITVRLKDGTEKTIVPGESYTIPPGHDAWVEGNQPFVGIEVMSADVYAKPSAVSH</sequence>
<reference evidence="2 3" key="1">
    <citation type="journal article" date="2019" name="Nat. Microbiol.">
        <title>Mediterranean grassland soil C-N compound turnover is dependent on rainfall and depth, and is mediated by genomically divergent microorganisms.</title>
        <authorList>
            <person name="Diamond S."/>
            <person name="Andeer P.F."/>
            <person name="Li Z."/>
            <person name="Crits-Christoph A."/>
            <person name="Burstein D."/>
            <person name="Anantharaman K."/>
            <person name="Lane K.R."/>
            <person name="Thomas B.C."/>
            <person name="Pan C."/>
            <person name="Northen T.R."/>
            <person name="Banfield J.F."/>
        </authorList>
    </citation>
    <scope>NUCLEOTIDE SEQUENCE [LARGE SCALE GENOMIC DNA]</scope>
    <source>
        <strain evidence="2">WS_8</strain>
    </source>
</reference>